<comment type="cofactor">
    <cofactor evidence="1">
        <name>a divalent metal cation</name>
        <dbReference type="ChEBI" id="CHEBI:60240"/>
    </cofactor>
</comment>
<dbReference type="AlphaFoldDB" id="A0ABD3X4M3"/>
<sequence>MLMPIMKTLEAQKIILASSSPRRKEILEKIGLKFDIIKSNFEENLNKAEFSSPQEYVKETAKQKTLEVARRIYSKPVPPPDLIIGADTVVTLDGDIIEKPSSVEHACQMLARYSNRTHLVITGVVLVTPNKNAIQQSTETGIDSKFKLHTFHDVTEVIMPDLPADVIQQYAESGEPMDKAGGYAIQGLGCTLVESIKGDYFNVMGFPVHRFAIELLKLYSKQN</sequence>
<proteinExistence type="inferred from homology"/>
<evidence type="ECO:0000256" key="1">
    <source>
        <dbReference type="ARBA" id="ARBA00001968"/>
    </source>
</evidence>
<dbReference type="EMBL" id="JBJQND010000004">
    <property type="protein sequence ID" value="KAL3879982.1"/>
    <property type="molecule type" value="Genomic_DNA"/>
</dbReference>
<comment type="caution">
    <text evidence="3">The sequence shown here is derived from an EMBL/GenBank/DDBJ whole genome shotgun (WGS) entry which is preliminary data.</text>
</comment>
<dbReference type="HAMAP" id="MF_00528">
    <property type="entry name" value="Maf"/>
    <property type="match status" value="1"/>
</dbReference>
<evidence type="ECO:0000313" key="4">
    <source>
        <dbReference type="Proteomes" id="UP001634394"/>
    </source>
</evidence>
<dbReference type="InterPro" id="IPR029001">
    <property type="entry name" value="ITPase-like_fam"/>
</dbReference>
<dbReference type="SUPFAM" id="SSF52972">
    <property type="entry name" value="ITPase-like"/>
    <property type="match status" value="1"/>
</dbReference>
<keyword evidence="4" id="KW-1185">Reference proteome</keyword>
<dbReference type="Pfam" id="PF02545">
    <property type="entry name" value="Maf"/>
    <property type="match status" value="1"/>
</dbReference>
<keyword evidence="2" id="KW-0378">Hydrolase</keyword>
<dbReference type="NCBIfam" id="TIGR00172">
    <property type="entry name" value="maf"/>
    <property type="match status" value="1"/>
</dbReference>
<evidence type="ECO:0000313" key="3">
    <source>
        <dbReference type="EMBL" id="KAL3879982.1"/>
    </source>
</evidence>
<dbReference type="Proteomes" id="UP001634394">
    <property type="component" value="Unassembled WGS sequence"/>
</dbReference>
<protein>
    <recommendedName>
        <fullName evidence="5">Nucleic acid-binding protein asmtl</fullName>
    </recommendedName>
</protein>
<dbReference type="PIRSF" id="PIRSF006305">
    <property type="entry name" value="Maf"/>
    <property type="match status" value="1"/>
</dbReference>
<evidence type="ECO:0008006" key="5">
    <source>
        <dbReference type="Google" id="ProtNLM"/>
    </source>
</evidence>
<dbReference type="PANTHER" id="PTHR43213">
    <property type="entry name" value="BIFUNCTIONAL DTTP/UTP PYROPHOSPHATASE/METHYLTRANSFERASE PROTEIN-RELATED"/>
    <property type="match status" value="1"/>
</dbReference>
<evidence type="ECO:0000256" key="2">
    <source>
        <dbReference type="ARBA" id="ARBA00022801"/>
    </source>
</evidence>
<name>A0ABD3X4M3_SINWO</name>
<accession>A0ABD3X4M3</accession>
<reference evidence="3 4" key="1">
    <citation type="submission" date="2024-11" db="EMBL/GenBank/DDBJ databases">
        <title>Chromosome-level genome assembly of the freshwater bivalve Anodonta woodiana.</title>
        <authorList>
            <person name="Chen X."/>
        </authorList>
    </citation>
    <scope>NUCLEOTIDE SEQUENCE [LARGE SCALE GENOMIC DNA]</scope>
    <source>
        <strain evidence="3">MN2024</strain>
        <tissue evidence="3">Gills</tissue>
    </source>
</reference>
<dbReference type="PANTHER" id="PTHR43213:SF5">
    <property type="entry name" value="BIFUNCTIONAL DTTP_UTP PYROPHOSPHATASE_METHYLTRANSFERASE PROTEIN-RELATED"/>
    <property type="match status" value="1"/>
</dbReference>
<dbReference type="CDD" id="cd00555">
    <property type="entry name" value="Maf"/>
    <property type="match status" value="1"/>
</dbReference>
<dbReference type="GO" id="GO:0016787">
    <property type="term" value="F:hydrolase activity"/>
    <property type="evidence" value="ECO:0007669"/>
    <property type="project" value="UniProtKB-KW"/>
</dbReference>
<gene>
    <name evidence="3" type="ORF">ACJMK2_032255</name>
</gene>
<organism evidence="3 4">
    <name type="scientific">Sinanodonta woodiana</name>
    <name type="common">Chinese pond mussel</name>
    <name type="synonym">Anodonta woodiana</name>
    <dbReference type="NCBI Taxonomy" id="1069815"/>
    <lineage>
        <taxon>Eukaryota</taxon>
        <taxon>Metazoa</taxon>
        <taxon>Spiralia</taxon>
        <taxon>Lophotrochozoa</taxon>
        <taxon>Mollusca</taxon>
        <taxon>Bivalvia</taxon>
        <taxon>Autobranchia</taxon>
        <taxon>Heteroconchia</taxon>
        <taxon>Palaeoheterodonta</taxon>
        <taxon>Unionida</taxon>
        <taxon>Unionoidea</taxon>
        <taxon>Unionidae</taxon>
        <taxon>Unioninae</taxon>
        <taxon>Sinanodonta</taxon>
    </lineage>
</organism>
<dbReference type="Gene3D" id="3.90.950.10">
    <property type="match status" value="1"/>
</dbReference>
<dbReference type="InterPro" id="IPR003697">
    <property type="entry name" value="Maf-like"/>
</dbReference>